<evidence type="ECO:0000313" key="2">
    <source>
        <dbReference type="EMBL" id="KAF9992230.1"/>
    </source>
</evidence>
<name>A0A9P6SQZ8_9FUNG</name>
<dbReference type="AlphaFoldDB" id="A0A9P6SQZ8"/>
<feature type="non-terminal residue" evidence="2">
    <location>
        <position position="350"/>
    </location>
</feature>
<sequence length="350" mass="39689">MGTRHKNKKVGESSATAATTEPNEPREPERVEMPFSGGQIEINPDTATSRAINNEPPSRAASREPELDTATAELDCSMEDVTDIEIWCDRLKAQLEADRVELAYRQRQCIIETSLLLSLQQTPLDQVPNRDEHQQALVFRTQKVQDLQTLTKNIKDRAKATNDLLNTPLGEIDDAPATSPPTAQKLPPSHGIKLAPTYPRFKMGSSAHEFIESFRNNVLPTLSAADRKDRVPDYLICLVQNSDQQTALRTQLDALVKKERAEKPSQGEIEFEKIEAIFHGVCREPEEKKKFLNQLRYLDFEKKESYRQLAQRILGARKKVHKTECDPPIMARLADILPDHTLQTVNTHYF</sequence>
<evidence type="ECO:0000256" key="1">
    <source>
        <dbReference type="SAM" id="MobiDB-lite"/>
    </source>
</evidence>
<evidence type="ECO:0000313" key="3">
    <source>
        <dbReference type="Proteomes" id="UP000749646"/>
    </source>
</evidence>
<comment type="caution">
    <text evidence="2">The sequence shown here is derived from an EMBL/GenBank/DDBJ whole genome shotgun (WGS) entry which is preliminary data.</text>
</comment>
<feature type="region of interest" description="Disordered" evidence="1">
    <location>
        <begin position="1"/>
        <end position="66"/>
    </location>
</feature>
<organism evidence="2 3">
    <name type="scientific">Modicella reniformis</name>
    <dbReference type="NCBI Taxonomy" id="1440133"/>
    <lineage>
        <taxon>Eukaryota</taxon>
        <taxon>Fungi</taxon>
        <taxon>Fungi incertae sedis</taxon>
        <taxon>Mucoromycota</taxon>
        <taxon>Mortierellomycotina</taxon>
        <taxon>Mortierellomycetes</taxon>
        <taxon>Mortierellales</taxon>
        <taxon>Mortierellaceae</taxon>
        <taxon>Modicella</taxon>
    </lineage>
</organism>
<gene>
    <name evidence="2" type="ORF">BGZ65_012513</name>
</gene>
<accession>A0A9P6SQZ8</accession>
<feature type="compositionally biased region" description="Low complexity" evidence="1">
    <location>
        <begin position="12"/>
        <end position="22"/>
    </location>
</feature>
<keyword evidence="3" id="KW-1185">Reference proteome</keyword>
<dbReference type="EMBL" id="JAAAHW010002295">
    <property type="protein sequence ID" value="KAF9992230.1"/>
    <property type="molecule type" value="Genomic_DNA"/>
</dbReference>
<dbReference type="Proteomes" id="UP000749646">
    <property type="component" value="Unassembled WGS sequence"/>
</dbReference>
<feature type="compositionally biased region" description="Polar residues" evidence="1">
    <location>
        <begin position="45"/>
        <end position="56"/>
    </location>
</feature>
<feature type="compositionally biased region" description="Basic and acidic residues" evidence="1">
    <location>
        <begin position="23"/>
        <end position="32"/>
    </location>
</feature>
<proteinExistence type="predicted"/>
<protein>
    <submittedName>
        <fullName evidence="2">Uncharacterized protein</fullName>
    </submittedName>
</protein>
<reference evidence="2" key="1">
    <citation type="journal article" date="2020" name="Fungal Divers.">
        <title>Resolving the Mortierellaceae phylogeny through synthesis of multi-gene phylogenetics and phylogenomics.</title>
        <authorList>
            <person name="Vandepol N."/>
            <person name="Liber J."/>
            <person name="Desiro A."/>
            <person name="Na H."/>
            <person name="Kennedy M."/>
            <person name="Barry K."/>
            <person name="Grigoriev I.V."/>
            <person name="Miller A.N."/>
            <person name="O'Donnell K."/>
            <person name="Stajich J.E."/>
            <person name="Bonito G."/>
        </authorList>
    </citation>
    <scope>NUCLEOTIDE SEQUENCE</scope>
    <source>
        <strain evidence="2">MES-2147</strain>
    </source>
</reference>
<feature type="region of interest" description="Disordered" evidence="1">
    <location>
        <begin position="165"/>
        <end position="190"/>
    </location>
</feature>
<dbReference type="OrthoDB" id="10563639at2759"/>